<evidence type="ECO:0000313" key="2">
    <source>
        <dbReference type="EMBL" id="RHJ24710.1"/>
    </source>
</evidence>
<accession>A0A415C7Z9</accession>
<feature type="compositionally biased region" description="Basic and acidic residues" evidence="1">
    <location>
        <begin position="53"/>
        <end position="72"/>
    </location>
</feature>
<dbReference type="InterPro" id="IPR014948">
    <property type="entry name" value="BrxA"/>
</dbReference>
<dbReference type="InterPro" id="IPR023137">
    <property type="entry name" value="BrxA_sf"/>
</dbReference>
<organism evidence="2 3">
    <name type="scientific">Bifidobacterium bifidum</name>
    <dbReference type="NCBI Taxonomy" id="1681"/>
    <lineage>
        <taxon>Bacteria</taxon>
        <taxon>Bacillati</taxon>
        <taxon>Actinomycetota</taxon>
        <taxon>Actinomycetes</taxon>
        <taxon>Bifidobacteriales</taxon>
        <taxon>Bifidobacteriaceae</taxon>
        <taxon>Bifidobacterium</taxon>
    </lineage>
</organism>
<dbReference type="AlphaFoldDB" id="A0A415C7Z9"/>
<reference evidence="2 3" key="1">
    <citation type="submission" date="2018-08" db="EMBL/GenBank/DDBJ databases">
        <title>A genome reference for cultivated species of the human gut microbiota.</title>
        <authorList>
            <person name="Zou Y."/>
            <person name="Xue W."/>
            <person name="Luo G."/>
        </authorList>
    </citation>
    <scope>NUCLEOTIDE SEQUENCE [LARGE SCALE GENOMIC DNA]</scope>
    <source>
        <strain evidence="2 3">AM12-10</strain>
    </source>
</reference>
<dbReference type="Pfam" id="PF08849">
    <property type="entry name" value="BrxA"/>
    <property type="match status" value="1"/>
</dbReference>
<evidence type="ECO:0000313" key="3">
    <source>
        <dbReference type="Proteomes" id="UP000283727"/>
    </source>
</evidence>
<proteinExistence type="predicted"/>
<dbReference type="RefSeq" id="WP_118269376.1">
    <property type="nucleotide sequence ID" value="NZ_QRLK01000002.1"/>
</dbReference>
<sequence length="245" mass="27060">MAGSYGAETTQGERYRLSFTVGGLLAPQGRALAEMYLNRMGGGSTERSSQAKVSEKISEKADEKSNKNAGEEVGKSIAAIRQQAIEENVLAIRTDSANRRVVAETTRRLSALTVGELAYLAGPDSSTSDREALMWIAMCRYYAIVGEFAGEVLKKHYLTGNTHLDFEDYDRFIADKATWHSELENISEGTAKKLRSNLFKAMREAHLFDNNSDTVLSFLPGPSLADILRKRADSFGYLPMRESSL</sequence>
<dbReference type="EMBL" id="QRLR01000001">
    <property type="protein sequence ID" value="RHJ24710.1"/>
    <property type="molecule type" value="Genomic_DNA"/>
</dbReference>
<feature type="region of interest" description="Disordered" evidence="1">
    <location>
        <begin position="41"/>
        <end position="72"/>
    </location>
</feature>
<dbReference type="Proteomes" id="UP000283727">
    <property type="component" value="Unassembled WGS sequence"/>
</dbReference>
<evidence type="ECO:0000256" key="1">
    <source>
        <dbReference type="SAM" id="MobiDB-lite"/>
    </source>
</evidence>
<dbReference type="Gene3D" id="1.10.3540.10">
    <property type="entry name" value="uncharacterized protein from magnetospirillum magneticum domain"/>
    <property type="match status" value="1"/>
</dbReference>
<gene>
    <name evidence="2" type="ORF">DW137_01210</name>
</gene>
<name>A0A415C7Z9_BIFBI</name>
<comment type="caution">
    <text evidence="2">The sequence shown here is derived from an EMBL/GenBank/DDBJ whole genome shotgun (WGS) entry which is preliminary data.</text>
</comment>
<protein>
    <submittedName>
        <fullName evidence="2">DUF1819 family protein</fullName>
    </submittedName>
</protein>